<dbReference type="GO" id="GO:0005975">
    <property type="term" value="P:carbohydrate metabolic process"/>
    <property type="evidence" value="ECO:0007669"/>
    <property type="project" value="InterPro"/>
</dbReference>
<dbReference type="SUPFAM" id="SSF51011">
    <property type="entry name" value="Glycosyl hydrolase domain"/>
    <property type="match status" value="1"/>
</dbReference>
<dbReference type="InterPro" id="IPR013780">
    <property type="entry name" value="Glyco_hydro_b"/>
</dbReference>
<dbReference type="SUPFAM" id="SSF74650">
    <property type="entry name" value="Galactose mutarotase-like"/>
    <property type="match status" value="1"/>
</dbReference>
<protein>
    <recommendedName>
        <fullName evidence="7">Glycoside hydrolase family 31 protein</fullName>
    </recommendedName>
</protein>
<organism evidence="6">
    <name type="scientific">Haptolina brevifila</name>
    <dbReference type="NCBI Taxonomy" id="156173"/>
    <lineage>
        <taxon>Eukaryota</taxon>
        <taxon>Haptista</taxon>
        <taxon>Haptophyta</taxon>
        <taxon>Prymnesiophyceae</taxon>
        <taxon>Prymnesiales</taxon>
        <taxon>Prymnesiaceae</taxon>
        <taxon>Haptolina</taxon>
    </lineage>
</organism>
<comment type="similarity">
    <text evidence="1 2">Belongs to the glycosyl hydrolase 31 family.</text>
</comment>
<evidence type="ECO:0000259" key="4">
    <source>
        <dbReference type="Pfam" id="PF01055"/>
    </source>
</evidence>
<dbReference type="CDD" id="cd14752">
    <property type="entry name" value="GH31_N"/>
    <property type="match status" value="1"/>
</dbReference>
<evidence type="ECO:0000256" key="1">
    <source>
        <dbReference type="ARBA" id="ARBA00007806"/>
    </source>
</evidence>
<gene>
    <name evidence="6" type="ORF">CBRE1094_LOCUS7467</name>
</gene>
<dbReference type="Gene3D" id="2.60.40.1180">
    <property type="entry name" value="Golgi alpha-mannosidase II"/>
    <property type="match status" value="1"/>
</dbReference>
<evidence type="ECO:0000313" key="6">
    <source>
        <dbReference type="EMBL" id="CAD9420290.1"/>
    </source>
</evidence>
<dbReference type="EMBL" id="HBGU01013829">
    <property type="protein sequence ID" value="CAD9420290.1"/>
    <property type="molecule type" value="Transcribed_RNA"/>
</dbReference>
<feature type="signal peptide" evidence="3">
    <location>
        <begin position="1"/>
        <end position="17"/>
    </location>
</feature>
<dbReference type="InterPro" id="IPR011013">
    <property type="entry name" value="Gal_mutarotase_sf_dom"/>
</dbReference>
<dbReference type="GO" id="GO:0004553">
    <property type="term" value="F:hydrolase activity, hydrolyzing O-glycosyl compounds"/>
    <property type="evidence" value="ECO:0007669"/>
    <property type="project" value="InterPro"/>
</dbReference>
<sequence>MINALLLLATTVTTAASHKVTFTPWCANSLRVHVTPSTPVDAKLLALRTQLRKTLDAHQRSELPTALIRENCGPPAAAQTLAPGEATANGNLQATVGTDGRISFSAVDSGKTLFVATPSFAPADDGYLSANLSLAASDKEERVFGLGQGNWTSEGGCPSGKQHVVPLLRNGQRVNLQQRKFHVSIPFVYSSVGYGFLFNMPGYGSVDVGALGTGGMSWQAEATALGLDFWVTALPHAASHAAEPIYSQYADATGHAPPLREEAMIFWQSRNRYKSSAIAMGVADRYAALKLPVGVLVIDYKNQVHDGDFAPDAACYPSVSNLTHYVANTLHNATTVFSFWPEVLKGAKEEATLRAAGCLINPDLGGRAIDPTPPSCRELIWTQFLKPRYYDQGVSAYWLDETDGEGTGVGDGDHGYDTSFGPAKAYSQLWVNDWLATFSDPIAKAGHPPLLLTRGVWAGGQRHGVVLWSSDIWSSFEQLASMVPQGVHASLSGIPWWTTDVGGYGCGFSKPNDSPYMQELIVRWYEFGLFCPVFRTHGCRNGPSEPDVAPCKPAQGSCGENEVWSYGAATQVVLEKFVIARAQVLKPYVAELAVNVSARGVPTMRPLWWDFPHDPNTLDVNDQYMLGPRLLVAPVVLEGATSRSVVFPAGARWKSFWRDSVIIEGGMVQVVDAPLGEIPAYWRI</sequence>
<keyword evidence="2" id="KW-0378">Hydrolase</keyword>
<dbReference type="Gene3D" id="2.60.40.1760">
    <property type="entry name" value="glycosyl hydrolase (family 31)"/>
    <property type="match status" value="1"/>
</dbReference>
<evidence type="ECO:0000256" key="3">
    <source>
        <dbReference type="SAM" id="SignalP"/>
    </source>
</evidence>
<dbReference type="InterPro" id="IPR000322">
    <property type="entry name" value="Glyco_hydro_31_TIM"/>
</dbReference>
<dbReference type="SUPFAM" id="SSF51445">
    <property type="entry name" value="(Trans)glycosidases"/>
    <property type="match status" value="1"/>
</dbReference>
<reference evidence="6" key="1">
    <citation type="submission" date="2021-01" db="EMBL/GenBank/DDBJ databases">
        <authorList>
            <person name="Corre E."/>
            <person name="Pelletier E."/>
            <person name="Niang G."/>
            <person name="Scheremetjew M."/>
            <person name="Finn R."/>
            <person name="Kale V."/>
            <person name="Holt S."/>
            <person name="Cochrane G."/>
            <person name="Meng A."/>
            <person name="Brown T."/>
            <person name="Cohen L."/>
        </authorList>
    </citation>
    <scope>NUCLEOTIDE SEQUENCE</scope>
    <source>
        <strain evidence="6">UTEX LB 985</strain>
    </source>
</reference>
<keyword evidence="2" id="KW-0326">Glycosidase</keyword>
<dbReference type="InterPro" id="IPR048395">
    <property type="entry name" value="Glyco_hydro_31_C"/>
</dbReference>
<dbReference type="Gene3D" id="3.20.20.80">
    <property type="entry name" value="Glycosidases"/>
    <property type="match status" value="1"/>
</dbReference>
<dbReference type="Pfam" id="PF21365">
    <property type="entry name" value="Glyco_hydro_31_3rd"/>
    <property type="match status" value="1"/>
</dbReference>
<dbReference type="GO" id="GO:0030246">
    <property type="term" value="F:carbohydrate binding"/>
    <property type="evidence" value="ECO:0007669"/>
    <property type="project" value="InterPro"/>
</dbReference>
<keyword evidence="3" id="KW-0732">Signal</keyword>
<evidence type="ECO:0000256" key="2">
    <source>
        <dbReference type="RuleBase" id="RU361185"/>
    </source>
</evidence>
<dbReference type="InterPro" id="IPR051816">
    <property type="entry name" value="Glycosyl_Hydrolase_31"/>
</dbReference>
<evidence type="ECO:0008006" key="7">
    <source>
        <dbReference type="Google" id="ProtNLM"/>
    </source>
</evidence>
<name>A0A7S2FY80_9EUKA</name>
<proteinExistence type="inferred from homology"/>
<dbReference type="PANTHER" id="PTHR43863">
    <property type="entry name" value="HYDROLASE, PUTATIVE (AFU_ORTHOLOGUE AFUA_1G03140)-RELATED"/>
    <property type="match status" value="1"/>
</dbReference>
<accession>A0A7S2FY80</accession>
<feature type="chain" id="PRO_5030774413" description="Glycoside hydrolase family 31 protein" evidence="3">
    <location>
        <begin position="18"/>
        <end position="684"/>
    </location>
</feature>
<dbReference type="AlphaFoldDB" id="A0A7S2FY80"/>
<feature type="domain" description="Glycoside hydrolase family 31 TIM barrel" evidence="4">
    <location>
        <begin position="264"/>
        <end position="547"/>
    </location>
</feature>
<dbReference type="Pfam" id="PF01055">
    <property type="entry name" value="Glyco_hydro_31_2nd"/>
    <property type="match status" value="1"/>
</dbReference>
<dbReference type="InterPro" id="IPR017853">
    <property type="entry name" value="GH"/>
</dbReference>
<evidence type="ECO:0000259" key="5">
    <source>
        <dbReference type="Pfam" id="PF21365"/>
    </source>
</evidence>
<dbReference type="PANTHER" id="PTHR43863:SF2">
    <property type="entry name" value="MALTASE-GLUCOAMYLASE"/>
    <property type="match status" value="1"/>
</dbReference>
<feature type="domain" description="Glycosyl hydrolase family 31 C-terminal" evidence="5">
    <location>
        <begin position="600"/>
        <end position="683"/>
    </location>
</feature>